<dbReference type="SMART" id="SM00967">
    <property type="entry name" value="SpoU_sub_bind"/>
    <property type="match status" value="1"/>
</dbReference>
<reference evidence="5" key="1">
    <citation type="submission" date="2018-05" db="EMBL/GenBank/DDBJ databases">
        <authorList>
            <person name="Lanie J.A."/>
            <person name="Ng W.-L."/>
            <person name="Kazmierczak K.M."/>
            <person name="Andrzejewski T.M."/>
            <person name="Davidsen T.M."/>
            <person name="Wayne K.J."/>
            <person name="Tettelin H."/>
            <person name="Glass J.I."/>
            <person name="Rusch D."/>
            <person name="Podicherti R."/>
            <person name="Tsui H.-C.T."/>
            <person name="Winkler M.E."/>
        </authorList>
    </citation>
    <scope>NUCLEOTIDE SEQUENCE</scope>
</reference>
<dbReference type="GO" id="GO:0008173">
    <property type="term" value="F:RNA methyltransferase activity"/>
    <property type="evidence" value="ECO:0007669"/>
    <property type="project" value="InterPro"/>
</dbReference>
<protein>
    <recommendedName>
        <fullName evidence="4">RNA 2-O ribose methyltransferase substrate binding domain-containing protein</fullName>
    </recommendedName>
</protein>
<organism evidence="5">
    <name type="scientific">marine metagenome</name>
    <dbReference type="NCBI Taxonomy" id="408172"/>
    <lineage>
        <taxon>unclassified sequences</taxon>
        <taxon>metagenomes</taxon>
        <taxon>ecological metagenomes</taxon>
    </lineage>
</organism>
<feature type="transmembrane region" description="Helical" evidence="3">
    <location>
        <begin position="227"/>
        <end position="250"/>
    </location>
</feature>
<dbReference type="InterPro" id="IPR001537">
    <property type="entry name" value="SpoU_MeTrfase"/>
</dbReference>
<dbReference type="PANTHER" id="PTHR46429">
    <property type="entry name" value="23S RRNA (GUANOSINE-2'-O-)-METHYLTRANSFERASE RLMB"/>
    <property type="match status" value="1"/>
</dbReference>
<dbReference type="PANTHER" id="PTHR46429:SF1">
    <property type="entry name" value="23S RRNA (GUANOSINE-2'-O-)-METHYLTRANSFERASE RLMB"/>
    <property type="match status" value="1"/>
</dbReference>
<proteinExistence type="predicted"/>
<dbReference type="SUPFAM" id="SSF75217">
    <property type="entry name" value="alpha/beta knot"/>
    <property type="match status" value="1"/>
</dbReference>
<evidence type="ECO:0000256" key="3">
    <source>
        <dbReference type="SAM" id="Phobius"/>
    </source>
</evidence>
<dbReference type="CDD" id="cd18103">
    <property type="entry name" value="SpoU-like_RlmB"/>
    <property type="match status" value="1"/>
</dbReference>
<sequence length="257" mass="26881">MGNRSDGPPKGLGGDQVEGRQAVRELLLAGTRRTREILLAGDLDPAPILDDIIDLADEARVTIREVSRSKFESVARTEAPQGVLAMAQPLHEHDLEDLIGPDARGRDPFLLLLDGVTDPGNLGAILRSAECAGVTGVVLPRHRAAGVTAAVTKSAAGAIEHLRMTRVAGLPKAMGRMADAGVWSVGLDAGGETTIQELKVTDQPVALVMGAEGSGLSRLVRERCDTIAHIPLGGVLGSLNVSAAAAIALFEVARHRR</sequence>
<evidence type="ECO:0000256" key="2">
    <source>
        <dbReference type="ARBA" id="ARBA00022679"/>
    </source>
</evidence>
<dbReference type="InterPro" id="IPR029028">
    <property type="entry name" value="Alpha/beta_knot_MTases"/>
</dbReference>
<dbReference type="GO" id="GO:0006396">
    <property type="term" value="P:RNA processing"/>
    <property type="evidence" value="ECO:0007669"/>
    <property type="project" value="InterPro"/>
</dbReference>
<dbReference type="InterPro" id="IPR029026">
    <property type="entry name" value="tRNA_m1G_MTases_N"/>
</dbReference>
<dbReference type="AlphaFoldDB" id="A0A381T931"/>
<dbReference type="Gene3D" id="3.30.1330.30">
    <property type="match status" value="1"/>
</dbReference>
<accession>A0A381T931</accession>
<dbReference type="SUPFAM" id="SSF55315">
    <property type="entry name" value="L30e-like"/>
    <property type="match status" value="1"/>
</dbReference>
<dbReference type="EMBL" id="UINC01004129">
    <property type="protein sequence ID" value="SVA12031.1"/>
    <property type="molecule type" value="Genomic_DNA"/>
</dbReference>
<keyword evidence="1" id="KW-0489">Methyltransferase</keyword>
<evidence type="ECO:0000256" key="1">
    <source>
        <dbReference type="ARBA" id="ARBA00022603"/>
    </source>
</evidence>
<dbReference type="InterPro" id="IPR029064">
    <property type="entry name" value="Ribosomal_eL30-like_sf"/>
</dbReference>
<dbReference type="Pfam" id="PF00588">
    <property type="entry name" value="SpoU_methylase"/>
    <property type="match status" value="1"/>
</dbReference>
<dbReference type="GO" id="GO:0003723">
    <property type="term" value="F:RNA binding"/>
    <property type="evidence" value="ECO:0007669"/>
    <property type="project" value="InterPro"/>
</dbReference>
<dbReference type="InterPro" id="IPR004441">
    <property type="entry name" value="rRNA_MeTrfase_TrmH"/>
</dbReference>
<keyword evidence="3" id="KW-1133">Transmembrane helix</keyword>
<dbReference type="Gene3D" id="3.40.1280.10">
    <property type="match status" value="1"/>
</dbReference>
<dbReference type="Pfam" id="PF08032">
    <property type="entry name" value="SpoU_sub_bind"/>
    <property type="match status" value="1"/>
</dbReference>
<feature type="domain" description="RNA 2-O ribose methyltransferase substrate binding" evidence="4">
    <location>
        <begin position="16"/>
        <end position="93"/>
    </location>
</feature>
<keyword evidence="3" id="KW-0472">Membrane</keyword>
<dbReference type="GO" id="GO:0005829">
    <property type="term" value="C:cytosol"/>
    <property type="evidence" value="ECO:0007669"/>
    <property type="project" value="TreeGrafter"/>
</dbReference>
<dbReference type="GO" id="GO:0032259">
    <property type="term" value="P:methylation"/>
    <property type="evidence" value="ECO:0007669"/>
    <property type="project" value="UniProtKB-KW"/>
</dbReference>
<gene>
    <name evidence="5" type="ORF">METZ01_LOCUS64885</name>
</gene>
<keyword evidence="3" id="KW-0812">Transmembrane</keyword>
<evidence type="ECO:0000313" key="5">
    <source>
        <dbReference type="EMBL" id="SVA12031.1"/>
    </source>
</evidence>
<evidence type="ECO:0000259" key="4">
    <source>
        <dbReference type="SMART" id="SM00967"/>
    </source>
</evidence>
<dbReference type="InterPro" id="IPR013123">
    <property type="entry name" value="SpoU_subst-bd"/>
</dbReference>
<keyword evidence="2" id="KW-0808">Transferase</keyword>
<name>A0A381T931_9ZZZZ</name>
<dbReference type="NCBIfam" id="TIGR00186">
    <property type="entry name" value="rRNA_methyl_3"/>
    <property type="match status" value="1"/>
</dbReference>